<comment type="caution">
    <text evidence="2">The sequence shown here is derived from an EMBL/GenBank/DDBJ whole genome shotgun (WGS) entry which is preliminary data.</text>
</comment>
<dbReference type="GO" id="GO:0008360">
    <property type="term" value="P:regulation of cell shape"/>
    <property type="evidence" value="ECO:0007669"/>
    <property type="project" value="UniProtKB-KW"/>
</dbReference>
<gene>
    <name evidence="1 2" type="primary">murG</name>
    <name evidence="2" type="ORF">C4900_12760</name>
</gene>
<dbReference type="Pfam" id="PF04101">
    <property type="entry name" value="Glyco_tran_28_C"/>
    <property type="match status" value="1"/>
</dbReference>
<dbReference type="EC" id="2.4.1.227" evidence="1"/>
<feature type="binding site" evidence="1">
    <location>
        <position position="289"/>
    </location>
    <ligand>
        <name>UDP-N-acetyl-alpha-D-glucosamine</name>
        <dbReference type="ChEBI" id="CHEBI:57705"/>
    </ligand>
</feature>
<feature type="binding site" evidence="1">
    <location>
        <position position="162"/>
    </location>
    <ligand>
        <name>UDP-N-acetyl-alpha-D-glucosamine</name>
        <dbReference type="ChEBI" id="CHEBI:57705"/>
    </ligand>
</feature>
<dbReference type="PANTHER" id="PTHR21015">
    <property type="entry name" value="UDP-N-ACETYLGLUCOSAMINE--N-ACETYLMURAMYL-(PENTAPEPTIDE) PYROPHOSPHORYL-UNDECAPRENOL N-ACETYLGLUCOSAMINE TRANSFERASE 1"/>
    <property type="match status" value="1"/>
</dbReference>
<comment type="subcellular location">
    <subcellularLocation>
        <location evidence="1">Cell membrane</location>
        <topology evidence="1">Peripheral membrane protein</topology>
        <orientation evidence="1">Cytoplasmic side</orientation>
    </subcellularLocation>
</comment>
<protein>
    <recommendedName>
        <fullName evidence="1">UDP-N-acetylglucosamine--N-acetylmuramyl-(pentapeptide) pyrophosphoryl-undecaprenol N-acetylglucosamine transferase</fullName>
        <ecNumber evidence="1">2.4.1.227</ecNumber>
    </recommendedName>
    <alternativeName>
        <fullName evidence="1">Undecaprenyl-PP-MurNAc-pentapeptide-UDPGlcNAc GlcNAc transferase</fullName>
    </alternativeName>
</protein>
<dbReference type="InterPro" id="IPR004276">
    <property type="entry name" value="GlycoTrans_28_N"/>
</dbReference>
<keyword evidence="1" id="KW-0132">Cell division</keyword>
<proteinExistence type="inferred from homology"/>
<evidence type="ECO:0000313" key="3">
    <source>
        <dbReference type="Proteomes" id="UP000253250"/>
    </source>
</evidence>
<dbReference type="RefSeq" id="WP_065968837.1">
    <property type="nucleotide sequence ID" value="NZ_CP080624.1"/>
</dbReference>
<dbReference type="SUPFAM" id="SSF53756">
    <property type="entry name" value="UDP-Glycosyltransferase/glycogen phosphorylase"/>
    <property type="match status" value="1"/>
</dbReference>
<comment type="pathway">
    <text evidence="1">Cell wall biogenesis; peptidoglycan biosynthesis.</text>
</comment>
<dbReference type="STRING" id="163359.A9R16_07090"/>
<dbReference type="CDD" id="cd03785">
    <property type="entry name" value="GT28_MurG"/>
    <property type="match status" value="1"/>
</dbReference>
<dbReference type="GO" id="GO:0071555">
    <property type="term" value="P:cell wall organization"/>
    <property type="evidence" value="ECO:0007669"/>
    <property type="project" value="UniProtKB-KW"/>
</dbReference>
<dbReference type="InterPro" id="IPR006009">
    <property type="entry name" value="GlcNAc_MurG"/>
</dbReference>
<dbReference type="UniPathway" id="UPA00219"/>
<reference evidence="2 3" key="1">
    <citation type="submission" date="2018-02" db="EMBL/GenBank/DDBJ databases">
        <title>Insights into the biology of acidophilic members of the Acidiferrobacteraceae family derived from comparative genomic analyses.</title>
        <authorList>
            <person name="Issotta F."/>
            <person name="Thyssen C."/>
            <person name="Mena C."/>
            <person name="Moya A."/>
            <person name="Bellenberg S."/>
            <person name="Sproer C."/>
            <person name="Covarrubias P.C."/>
            <person name="Sand W."/>
            <person name="Quatrini R."/>
            <person name="Vera M."/>
        </authorList>
    </citation>
    <scope>NUCLEOTIDE SEQUENCE [LARGE SCALE GENOMIC DNA]</scope>
    <source>
        <strain evidence="3">m-1</strain>
    </source>
</reference>
<keyword evidence="1 2" id="KW-0328">Glycosyltransferase</keyword>
<comment type="catalytic activity">
    <reaction evidence="1">
        <text>di-trans,octa-cis-undecaprenyl diphospho-N-acetyl-alpha-D-muramoyl-L-alanyl-D-glutamyl-meso-2,6-diaminopimeloyl-D-alanyl-D-alanine + UDP-N-acetyl-alpha-D-glucosamine = di-trans,octa-cis-undecaprenyl diphospho-[N-acetyl-alpha-D-glucosaminyl-(1-&gt;4)]-N-acetyl-alpha-D-muramoyl-L-alanyl-D-glutamyl-meso-2,6-diaminopimeloyl-D-alanyl-D-alanine + UDP + H(+)</text>
        <dbReference type="Rhea" id="RHEA:31227"/>
        <dbReference type="ChEBI" id="CHEBI:15378"/>
        <dbReference type="ChEBI" id="CHEBI:57705"/>
        <dbReference type="ChEBI" id="CHEBI:58223"/>
        <dbReference type="ChEBI" id="CHEBI:61387"/>
        <dbReference type="ChEBI" id="CHEBI:61388"/>
        <dbReference type="EC" id="2.4.1.227"/>
    </reaction>
</comment>
<feature type="binding site" evidence="1">
    <location>
        <position position="190"/>
    </location>
    <ligand>
        <name>UDP-N-acetyl-alpha-D-glucosamine</name>
        <dbReference type="ChEBI" id="CHEBI:57705"/>
    </ligand>
</feature>
<dbReference type="NCBIfam" id="TIGR01133">
    <property type="entry name" value="murG"/>
    <property type="match status" value="1"/>
</dbReference>
<feature type="binding site" evidence="1">
    <location>
        <begin position="11"/>
        <end position="13"/>
    </location>
    <ligand>
        <name>UDP-N-acetyl-alpha-D-glucosamine</name>
        <dbReference type="ChEBI" id="CHEBI:57705"/>
    </ligand>
</feature>
<dbReference type="Gene3D" id="3.40.50.2000">
    <property type="entry name" value="Glycogen Phosphorylase B"/>
    <property type="match status" value="2"/>
</dbReference>
<keyword evidence="1" id="KW-0472">Membrane</keyword>
<keyword evidence="3" id="KW-1185">Reference proteome</keyword>
<dbReference type="Proteomes" id="UP000253250">
    <property type="component" value="Unassembled WGS sequence"/>
</dbReference>
<keyword evidence="1" id="KW-0131">Cell cycle</keyword>
<dbReference type="GO" id="GO:0009252">
    <property type="term" value="P:peptidoglycan biosynthetic process"/>
    <property type="evidence" value="ECO:0007669"/>
    <property type="project" value="UniProtKB-UniRule"/>
</dbReference>
<evidence type="ECO:0000313" key="2">
    <source>
        <dbReference type="EMBL" id="RCN56643.1"/>
    </source>
</evidence>
<keyword evidence="1" id="KW-1003">Cell membrane</keyword>
<keyword evidence="1" id="KW-0573">Peptidoglycan synthesis</keyword>
<dbReference type="AlphaFoldDB" id="A0A1C2G4G0"/>
<dbReference type="OrthoDB" id="9808936at2"/>
<comment type="function">
    <text evidence="1">Cell wall formation. Catalyzes the transfer of a GlcNAc subunit on undecaprenyl-pyrophosphoryl-MurNAc-pentapeptide (lipid intermediate I) to form undecaprenyl-pyrophosphoryl-MurNAc-(pentapeptide)GlcNAc (lipid intermediate II).</text>
</comment>
<dbReference type="PANTHER" id="PTHR21015:SF22">
    <property type="entry name" value="GLYCOSYLTRANSFERASE"/>
    <property type="match status" value="1"/>
</dbReference>
<dbReference type="InterPro" id="IPR007235">
    <property type="entry name" value="Glyco_trans_28_C"/>
</dbReference>
<keyword evidence="1" id="KW-0133">Cell shape</keyword>
<dbReference type="GO" id="GO:0005886">
    <property type="term" value="C:plasma membrane"/>
    <property type="evidence" value="ECO:0007669"/>
    <property type="project" value="UniProtKB-SubCell"/>
</dbReference>
<dbReference type="EMBL" id="PSYR01000002">
    <property type="protein sequence ID" value="RCN56643.1"/>
    <property type="molecule type" value="Genomic_DNA"/>
</dbReference>
<accession>A0A1C2G4G0</accession>
<comment type="similarity">
    <text evidence="1">Belongs to the glycosyltransferase 28 family. MurG subfamily.</text>
</comment>
<dbReference type="Pfam" id="PF03033">
    <property type="entry name" value="Glyco_transf_28"/>
    <property type="match status" value="1"/>
</dbReference>
<dbReference type="GO" id="GO:0050511">
    <property type="term" value="F:undecaprenyldiphospho-muramoylpentapeptide beta-N-acetylglucosaminyltransferase activity"/>
    <property type="evidence" value="ECO:0007669"/>
    <property type="project" value="UniProtKB-UniRule"/>
</dbReference>
<feature type="binding site" evidence="1">
    <location>
        <position position="123"/>
    </location>
    <ligand>
        <name>UDP-N-acetyl-alpha-D-glucosamine</name>
        <dbReference type="ChEBI" id="CHEBI:57705"/>
    </ligand>
</feature>
<sequence>MKTVLIAAGGTGGHVFPALAVARALRAQGVAVAWIGTERGLEARVVPAAGFCVDWITIQGLRRGSLRDLAFLPGRLTIALWQTYRIFRRRRPDVVLALGGFVAGPGGIIAWLTRTPLVVHEQNALAGLTNRWLALFADRVLCGFPEAFRSLPGAVHTGNPVRSEILNVAHPEIRLKGRVPPLRVLVVGGSQGASILNSVVPQAVALIDPAWRPAVHHQTGNRELSATTEAYAARGIEARVTAFLDDMAAEYEWADVVVCRAGAMTIAELCAVGIAAVLVPFPHATDDHQTANARFLVDREAALCVPQVEFSPSHVAELIEGLARSPEVGMRMAERSRACAMPDATERIVAACLEAAHA</sequence>
<keyword evidence="1 2" id="KW-0808">Transferase</keyword>
<keyword evidence="1" id="KW-0961">Cell wall biogenesis/degradation</keyword>
<name>A0A1C2G4G0_9GAMM</name>
<dbReference type="GO" id="GO:0051301">
    <property type="term" value="P:cell division"/>
    <property type="evidence" value="ECO:0007669"/>
    <property type="project" value="UniProtKB-KW"/>
</dbReference>
<evidence type="ECO:0000256" key="1">
    <source>
        <dbReference type="HAMAP-Rule" id="MF_00033"/>
    </source>
</evidence>
<comment type="caution">
    <text evidence="1">Lacks conserved residue(s) required for the propagation of feature annotation.</text>
</comment>
<dbReference type="HAMAP" id="MF_00033">
    <property type="entry name" value="MurG"/>
    <property type="match status" value="1"/>
</dbReference>
<dbReference type="GO" id="GO:0005975">
    <property type="term" value="P:carbohydrate metabolic process"/>
    <property type="evidence" value="ECO:0007669"/>
    <property type="project" value="InterPro"/>
</dbReference>
<organism evidence="2 3">
    <name type="scientific">Acidiferrobacter thiooxydans</name>
    <dbReference type="NCBI Taxonomy" id="163359"/>
    <lineage>
        <taxon>Bacteria</taxon>
        <taxon>Pseudomonadati</taxon>
        <taxon>Pseudomonadota</taxon>
        <taxon>Gammaproteobacteria</taxon>
        <taxon>Acidiferrobacterales</taxon>
        <taxon>Acidiferrobacteraceae</taxon>
        <taxon>Acidiferrobacter</taxon>
    </lineage>
</organism>